<keyword evidence="6 11" id="KW-1133">Transmembrane helix</keyword>
<evidence type="ECO:0000256" key="4">
    <source>
        <dbReference type="ARBA" id="ARBA00022692"/>
    </source>
</evidence>
<keyword evidence="16" id="KW-1185">Reference proteome</keyword>
<evidence type="ECO:0000256" key="6">
    <source>
        <dbReference type="ARBA" id="ARBA00022989"/>
    </source>
</evidence>
<comment type="subcellular location">
    <subcellularLocation>
        <location evidence="1">Membrane</location>
        <topology evidence="1">Multi-pass membrane protein</topology>
    </subcellularLocation>
</comment>
<feature type="domain" description="Cation/H(+) antiporter C-terminal" evidence="14">
    <location>
        <begin position="642"/>
        <end position="782"/>
    </location>
</feature>
<dbReference type="InterPro" id="IPR050794">
    <property type="entry name" value="CPA2_transporter"/>
</dbReference>
<feature type="transmembrane region" description="Helical" evidence="11">
    <location>
        <begin position="425"/>
        <end position="447"/>
    </location>
</feature>
<dbReference type="InterPro" id="IPR057291">
    <property type="entry name" value="CHX17_2nd"/>
</dbReference>
<keyword evidence="7" id="KW-0406">Ion transport</keyword>
<dbReference type="InterPro" id="IPR038770">
    <property type="entry name" value="Na+/solute_symporter_sf"/>
</dbReference>
<organism evidence="15 16">
    <name type="scientific">Cuscuta europaea</name>
    <name type="common">European dodder</name>
    <dbReference type="NCBI Taxonomy" id="41803"/>
    <lineage>
        <taxon>Eukaryota</taxon>
        <taxon>Viridiplantae</taxon>
        <taxon>Streptophyta</taxon>
        <taxon>Embryophyta</taxon>
        <taxon>Tracheophyta</taxon>
        <taxon>Spermatophyta</taxon>
        <taxon>Magnoliopsida</taxon>
        <taxon>eudicotyledons</taxon>
        <taxon>Gunneridae</taxon>
        <taxon>Pentapetalae</taxon>
        <taxon>asterids</taxon>
        <taxon>lamiids</taxon>
        <taxon>Solanales</taxon>
        <taxon>Convolvulaceae</taxon>
        <taxon>Cuscuteae</taxon>
        <taxon>Cuscuta</taxon>
        <taxon>Cuscuta subgen. Cuscuta</taxon>
    </lineage>
</organism>
<reference evidence="15" key="1">
    <citation type="submission" date="2022-07" db="EMBL/GenBank/DDBJ databases">
        <authorList>
            <person name="Macas J."/>
            <person name="Novak P."/>
            <person name="Neumann P."/>
        </authorList>
    </citation>
    <scope>NUCLEOTIDE SEQUENCE</scope>
</reference>
<feature type="compositionally biased region" description="Basic and acidic residues" evidence="10">
    <location>
        <begin position="825"/>
        <end position="837"/>
    </location>
</feature>
<dbReference type="GO" id="GO:1902600">
    <property type="term" value="P:proton transmembrane transport"/>
    <property type="evidence" value="ECO:0007669"/>
    <property type="project" value="InterPro"/>
</dbReference>
<dbReference type="InterPro" id="IPR057290">
    <property type="entry name" value="CHX17_C"/>
</dbReference>
<protein>
    <recommendedName>
        <fullName evidence="17">Cation/H+ exchanger domain-containing protein</fullName>
    </recommendedName>
</protein>
<feature type="transmembrane region" description="Helical" evidence="11">
    <location>
        <begin position="139"/>
        <end position="162"/>
    </location>
</feature>
<dbReference type="PANTHER" id="PTHR32468">
    <property type="entry name" value="CATION/H + ANTIPORTER"/>
    <property type="match status" value="1"/>
</dbReference>
<keyword evidence="8 11" id="KW-0472">Membrane</keyword>
<evidence type="ECO:0000313" key="16">
    <source>
        <dbReference type="Proteomes" id="UP001152484"/>
    </source>
</evidence>
<comment type="caution">
    <text evidence="15">The sequence shown here is derived from an EMBL/GenBank/DDBJ whole genome shotgun (WGS) entry which is preliminary data.</text>
</comment>
<evidence type="ECO:0000256" key="9">
    <source>
        <dbReference type="ARBA" id="ARBA00038341"/>
    </source>
</evidence>
<evidence type="ECO:0000256" key="7">
    <source>
        <dbReference type="ARBA" id="ARBA00023065"/>
    </source>
</evidence>
<dbReference type="Pfam" id="PF23259">
    <property type="entry name" value="CHX17_C"/>
    <property type="match status" value="1"/>
</dbReference>
<feature type="transmembrane region" description="Helical" evidence="11">
    <location>
        <begin position="105"/>
        <end position="127"/>
    </location>
</feature>
<keyword evidence="2" id="KW-0813">Transport</keyword>
<proteinExistence type="inferred from homology"/>
<dbReference type="GO" id="GO:0015297">
    <property type="term" value="F:antiporter activity"/>
    <property type="evidence" value="ECO:0007669"/>
    <property type="project" value="InterPro"/>
</dbReference>
<feature type="transmembrane region" description="Helical" evidence="11">
    <location>
        <begin position="43"/>
        <end position="66"/>
    </location>
</feature>
<dbReference type="PANTHER" id="PTHR32468:SF35">
    <property type="entry name" value="CATION_H+ EXCHANGER DOMAIN-CONTAINING PROTEIN"/>
    <property type="match status" value="1"/>
</dbReference>
<feature type="transmembrane region" description="Helical" evidence="11">
    <location>
        <begin position="304"/>
        <end position="327"/>
    </location>
</feature>
<dbReference type="GO" id="GO:0012505">
    <property type="term" value="C:endomembrane system"/>
    <property type="evidence" value="ECO:0007669"/>
    <property type="project" value="TreeGrafter"/>
</dbReference>
<keyword evidence="4 11" id="KW-0812">Transmembrane</keyword>
<name>A0A9P0YNT8_CUSEU</name>
<dbReference type="Proteomes" id="UP001152484">
    <property type="component" value="Unassembled WGS sequence"/>
</dbReference>
<evidence type="ECO:0000259" key="14">
    <source>
        <dbReference type="Pfam" id="PF23259"/>
    </source>
</evidence>
<evidence type="ECO:0008006" key="17">
    <source>
        <dbReference type="Google" id="ProtNLM"/>
    </source>
</evidence>
<dbReference type="Pfam" id="PF00999">
    <property type="entry name" value="Na_H_Exchanger"/>
    <property type="match status" value="1"/>
</dbReference>
<keyword evidence="3" id="KW-0633">Potassium transport</keyword>
<dbReference type="OrthoDB" id="2687058at2759"/>
<evidence type="ECO:0000256" key="10">
    <source>
        <dbReference type="SAM" id="MobiDB-lite"/>
    </source>
</evidence>
<dbReference type="GO" id="GO:0016020">
    <property type="term" value="C:membrane"/>
    <property type="evidence" value="ECO:0007669"/>
    <property type="project" value="UniProtKB-SubCell"/>
</dbReference>
<gene>
    <name evidence="15" type="ORF">CEURO_LOCUS3336</name>
</gene>
<feature type="transmembrane region" description="Helical" evidence="11">
    <location>
        <begin position="360"/>
        <end position="381"/>
    </location>
</feature>
<dbReference type="EMBL" id="CAMAPE010000005">
    <property type="protein sequence ID" value="CAH9069703.1"/>
    <property type="molecule type" value="Genomic_DNA"/>
</dbReference>
<evidence type="ECO:0000256" key="2">
    <source>
        <dbReference type="ARBA" id="ARBA00022448"/>
    </source>
</evidence>
<evidence type="ECO:0000256" key="8">
    <source>
        <dbReference type="ARBA" id="ARBA00023136"/>
    </source>
</evidence>
<comment type="similarity">
    <text evidence="9">Belongs to the monovalent cation:proton antiporter 2 (CPA2) transporter (TC 2.A.37) family. CHX (TC 2.A.37.4) subfamily.</text>
</comment>
<evidence type="ECO:0000256" key="1">
    <source>
        <dbReference type="ARBA" id="ARBA00004141"/>
    </source>
</evidence>
<dbReference type="InterPro" id="IPR006153">
    <property type="entry name" value="Cation/H_exchanger_TM"/>
</dbReference>
<feature type="transmembrane region" description="Helical" evidence="11">
    <location>
        <begin position="241"/>
        <end position="266"/>
    </location>
</feature>
<evidence type="ECO:0000259" key="12">
    <source>
        <dbReference type="Pfam" id="PF00999"/>
    </source>
</evidence>
<feature type="transmembrane region" description="Helical" evidence="11">
    <location>
        <begin position="278"/>
        <end position="298"/>
    </location>
</feature>
<dbReference type="Pfam" id="PF23256">
    <property type="entry name" value="CHX17_2nd"/>
    <property type="match status" value="1"/>
</dbReference>
<dbReference type="Gene3D" id="1.20.1530.20">
    <property type="match status" value="1"/>
</dbReference>
<evidence type="ECO:0000256" key="3">
    <source>
        <dbReference type="ARBA" id="ARBA00022538"/>
    </source>
</evidence>
<feature type="transmembrane region" description="Helical" evidence="11">
    <location>
        <begin position="174"/>
        <end position="195"/>
    </location>
</feature>
<accession>A0A9P0YNT8</accession>
<dbReference type="GO" id="GO:0006813">
    <property type="term" value="P:potassium ion transport"/>
    <property type="evidence" value="ECO:0007669"/>
    <property type="project" value="UniProtKB-KW"/>
</dbReference>
<evidence type="ECO:0000313" key="15">
    <source>
        <dbReference type="EMBL" id="CAH9069703.1"/>
    </source>
</evidence>
<evidence type="ECO:0000256" key="5">
    <source>
        <dbReference type="ARBA" id="ARBA00022958"/>
    </source>
</evidence>
<feature type="domain" description="Cation/H+ exchanger transmembrane" evidence="12">
    <location>
        <begin position="58"/>
        <end position="440"/>
    </location>
</feature>
<feature type="region of interest" description="Disordered" evidence="10">
    <location>
        <begin position="807"/>
        <end position="837"/>
    </location>
</feature>
<evidence type="ECO:0000259" key="13">
    <source>
        <dbReference type="Pfam" id="PF23256"/>
    </source>
</evidence>
<dbReference type="AlphaFoldDB" id="A0A9P0YNT8"/>
<evidence type="ECO:0000256" key="11">
    <source>
        <dbReference type="SAM" id="Phobius"/>
    </source>
</evidence>
<feature type="transmembrane region" description="Helical" evidence="11">
    <location>
        <begin position="78"/>
        <end position="99"/>
    </location>
</feature>
<sequence>MDIRRHYAFGTVKQAGNTSIVCQNPNKSAPKGIWLGYESPLQYTAPLFMTQLTLVSLACLLIMYALRPMRQPSIVPQVLSGILLGPSILGQFEFFQQTFFPRRSLMIFETIAGFGVVIFLFGVGVEMETKRMFRPTRTAAALGIFVIVGSCSFMIPLSILLTRFVQMDPSLKNTLPFIAASQCTAAFPSVCPFLKDRKIINTDPGRIAISVSLFSEVLGMTLAILNYSFQPLLQNRVGHPFLNSIGGLLCVLSFIFVLVFAIRPIIVRLLIRLPQGKPVGESCVMCFFIFFLVCGLFTEAIGQHFAVGALSAGIVIPPGPPLGATIIKRLEYPIAMFSYPTFLAASGLKTNIFFIQPRSLLVVSIVVAFAALCKVVIVMVMGRFMAINITDSVIIGLMLNAKGPTELILFNLWKDIKVLNDEEFAVAVAVCVVGVMVVQTPLIWLLQKSVSQRTPFKRRTIQHLKRDMELRILIAIQDQEIVPSIVNILEASNASNESPIAVIALILVELVGQAAPILIAHQSSHRNLHVDTSSSTQIINALRQYEFSNESNVTVQPYTAVSHPEIMHDDICRLAVDQNATVLILPFHKRWAIDGSIGTVNRAVQHMNCKVMEKAPCTVAILVDRGILTGSLTIINNQSMYNVAMIYIGGTDDAEALCYGARMARHNNVNLTVLRFLLFGNDNARERRFDNDIIEAVRYANIGNQHFKYHEHVVRDGEGFVASLRSMEDVFDLLLVGRSHQDSPLLEGIGAWMECPELGAVGDFLASSDFSSTASLLVVQQQRIGGKLVSRATKPVVHNHDFGVYDNTSSRHSGAAPSSAAGEYPRWDHQRDRCDRV</sequence>
<feature type="domain" description="Cation/H(+) antiporter central" evidence="13">
    <location>
        <begin position="502"/>
        <end position="627"/>
    </location>
</feature>
<feature type="transmembrane region" description="Helical" evidence="11">
    <location>
        <begin position="207"/>
        <end position="229"/>
    </location>
</feature>
<keyword evidence="5" id="KW-0630">Potassium</keyword>
<feature type="transmembrane region" description="Helical" evidence="11">
    <location>
        <begin position="334"/>
        <end position="354"/>
    </location>
</feature>
<dbReference type="GO" id="GO:0006885">
    <property type="term" value="P:regulation of pH"/>
    <property type="evidence" value="ECO:0007669"/>
    <property type="project" value="TreeGrafter"/>
</dbReference>